<dbReference type="Gene3D" id="3.40.50.2300">
    <property type="match status" value="1"/>
</dbReference>
<dbReference type="PANTHER" id="PTHR44591">
    <property type="entry name" value="STRESS RESPONSE REGULATOR PROTEIN 1"/>
    <property type="match status" value="1"/>
</dbReference>
<keyword evidence="1 2" id="KW-0597">Phosphoprotein</keyword>
<protein>
    <submittedName>
        <fullName evidence="6">Response regulator</fullName>
    </submittedName>
</protein>
<feature type="domain" description="KaiC" evidence="5">
    <location>
        <begin position="1"/>
        <end position="243"/>
    </location>
</feature>
<sequence length="554" mass="62123">MNEVFQTHLSFLDDHIGGFLSGKAYLAFGEGGSGKSIMGLQYALGAVKNGEAAVYMVMERPADLIAQGMSLGLGLDPAVKSGRLIFLEYDRDVTSRIMRFGWKPFLEQLEPLRQEGEIRRIVFDPIHPLFAGTTEEGRLRYDLRYLVETLQEWNWTPLFLNDRGATQGHPSFYRVFTEVCYGVFELQDEIENLESNKYLFIHNIRQSSDRMRKIPFQIVADRGIVERSISRPDVIEIPVAVQGKEEEEPAMPTVLFADDDPFVRSILKKALRKEFNIILAEDGAEAVTFALSEKPDVVVLDVEMPRFSGFEVCRTLRARGFDRAIIFISAAGSQEERVKGLSLGANDFITKPFDLLVVQEKIRNASRIRVTSAGPRQQNIPLETLLDTAHGTRLSGAEFRMRLARACEGIEKFDVPIGIVQLNWDAEQLGEDAVQRIHSDLENWSRPEDLMTFNDHNEALVVLNAEGRSGTIAYIRKLRRFWVQNLGPENAAGFLSQIKVSFGIVQSTGKKALTPKRALAFVENQQANLYGDPMFQRSSDGESGDSSTSTGTDG</sequence>
<evidence type="ECO:0000259" key="4">
    <source>
        <dbReference type="PROSITE" id="PS50110"/>
    </source>
</evidence>
<dbReference type="AlphaFoldDB" id="A0A948RWX2"/>
<evidence type="ECO:0000256" key="2">
    <source>
        <dbReference type="PROSITE-ProRule" id="PRU00169"/>
    </source>
</evidence>
<dbReference type="InterPro" id="IPR050595">
    <property type="entry name" value="Bact_response_regulator"/>
</dbReference>
<name>A0A948RWX2_UNCEI</name>
<dbReference type="EMBL" id="JAHJDP010000042">
    <property type="protein sequence ID" value="MBU2691052.1"/>
    <property type="molecule type" value="Genomic_DNA"/>
</dbReference>
<dbReference type="CDD" id="cd17574">
    <property type="entry name" value="REC_OmpR"/>
    <property type="match status" value="1"/>
</dbReference>
<organism evidence="6 7">
    <name type="scientific">Eiseniibacteriota bacterium</name>
    <dbReference type="NCBI Taxonomy" id="2212470"/>
    <lineage>
        <taxon>Bacteria</taxon>
        <taxon>Candidatus Eiseniibacteriota</taxon>
    </lineage>
</organism>
<dbReference type="PROSITE" id="PS51146">
    <property type="entry name" value="KAIC"/>
    <property type="match status" value="1"/>
</dbReference>
<dbReference type="SUPFAM" id="SSF52540">
    <property type="entry name" value="P-loop containing nucleoside triphosphate hydrolases"/>
    <property type="match status" value="1"/>
</dbReference>
<evidence type="ECO:0000313" key="7">
    <source>
        <dbReference type="Proteomes" id="UP000777784"/>
    </source>
</evidence>
<dbReference type="Pfam" id="PF06745">
    <property type="entry name" value="ATPase"/>
    <property type="match status" value="1"/>
</dbReference>
<dbReference type="GO" id="GO:0000160">
    <property type="term" value="P:phosphorelay signal transduction system"/>
    <property type="evidence" value="ECO:0007669"/>
    <property type="project" value="InterPro"/>
</dbReference>
<dbReference type="Pfam" id="PF00072">
    <property type="entry name" value="Response_reg"/>
    <property type="match status" value="1"/>
</dbReference>
<gene>
    <name evidence="6" type="ORF">KJ970_08990</name>
</gene>
<dbReference type="Gene3D" id="3.40.50.300">
    <property type="entry name" value="P-loop containing nucleotide triphosphate hydrolases"/>
    <property type="match status" value="1"/>
</dbReference>
<feature type="region of interest" description="Disordered" evidence="3">
    <location>
        <begin position="531"/>
        <end position="554"/>
    </location>
</feature>
<proteinExistence type="predicted"/>
<dbReference type="SMART" id="SM00448">
    <property type="entry name" value="REC"/>
    <property type="match status" value="1"/>
</dbReference>
<evidence type="ECO:0000256" key="1">
    <source>
        <dbReference type="ARBA" id="ARBA00022553"/>
    </source>
</evidence>
<dbReference type="SUPFAM" id="SSF52172">
    <property type="entry name" value="CheY-like"/>
    <property type="match status" value="1"/>
</dbReference>
<dbReference type="InterPro" id="IPR027417">
    <property type="entry name" value="P-loop_NTPase"/>
</dbReference>
<feature type="compositionally biased region" description="Low complexity" evidence="3">
    <location>
        <begin position="544"/>
        <end position="554"/>
    </location>
</feature>
<evidence type="ECO:0000313" key="6">
    <source>
        <dbReference type="EMBL" id="MBU2691052.1"/>
    </source>
</evidence>
<dbReference type="InterPro" id="IPR001789">
    <property type="entry name" value="Sig_transdc_resp-reg_receiver"/>
</dbReference>
<dbReference type="PANTHER" id="PTHR44591:SF3">
    <property type="entry name" value="RESPONSE REGULATORY DOMAIN-CONTAINING PROTEIN"/>
    <property type="match status" value="1"/>
</dbReference>
<dbReference type="InterPro" id="IPR014774">
    <property type="entry name" value="KaiC-like_dom"/>
</dbReference>
<dbReference type="Proteomes" id="UP000777784">
    <property type="component" value="Unassembled WGS sequence"/>
</dbReference>
<dbReference type="InterPro" id="IPR010624">
    <property type="entry name" value="KaiC_dom"/>
</dbReference>
<comment type="caution">
    <text evidence="6">The sequence shown here is derived from an EMBL/GenBank/DDBJ whole genome shotgun (WGS) entry which is preliminary data.</text>
</comment>
<accession>A0A948RWX2</accession>
<dbReference type="GO" id="GO:0005524">
    <property type="term" value="F:ATP binding"/>
    <property type="evidence" value="ECO:0007669"/>
    <property type="project" value="InterPro"/>
</dbReference>
<dbReference type="InterPro" id="IPR011006">
    <property type="entry name" value="CheY-like_superfamily"/>
</dbReference>
<reference evidence="6" key="1">
    <citation type="submission" date="2021-05" db="EMBL/GenBank/DDBJ databases">
        <title>Energy efficiency and biological interactions define the core microbiome of deep oligotrophic groundwater.</title>
        <authorList>
            <person name="Mehrshad M."/>
            <person name="Lopez-Fernandez M."/>
            <person name="Bell E."/>
            <person name="Bernier-Latmani R."/>
            <person name="Bertilsson S."/>
            <person name="Dopson M."/>
        </authorList>
    </citation>
    <scope>NUCLEOTIDE SEQUENCE</scope>
    <source>
        <strain evidence="6">Modern_marine.mb.64</strain>
    </source>
</reference>
<dbReference type="PROSITE" id="PS50110">
    <property type="entry name" value="RESPONSE_REGULATORY"/>
    <property type="match status" value="1"/>
</dbReference>
<feature type="modified residue" description="4-aspartylphosphate" evidence="2">
    <location>
        <position position="301"/>
    </location>
</feature>
<evidence type="ECO:0000259" key="5">
    <source>
        <dbReference type="PROSITE" id="PS51146"/>
    </source>
</evidence>
<feature type="domain" description="Response regulatory" evidence="4">
    <location>
        <begin position="253"/>
        <end position="366"/>
    </location>
</feature>
<evidence type="ECO:0000256" key="3">
    <source>
        <dbReference type="SAM" id="MobiDB-lite"/>
    </source>
</evidence>